<evidence type="ECO:0000313" key="2">
    <source>
        <dbReference type="EMBL" id="GJE90724.1"/>
    </source>
</evidence>
<dbReference type="Gene3D" id="3.30.710.10">
    <property type="entry name" value="Potassium Channel Kv1.1, Chain A"/>
    <property type="match status" value="1"/>
</dbReference>
<proteinExistence type="predicted"/>
<evidence type="ECO:0000313" key="3">
    <source>
        <dbReference type="Proteomes" id="UP000703269"/>
    </source>
</evidence>
<dbReference type="EMBL" id="BPQB01000018">
    <property type="protein sequence ID" value="GJE90724.1"/>
    <property type="molecule type" value="Genomic_DNA"/>
</dbReference>
<comment type="caution">
    <text evidence="2">The sequence shown here is derived from an EMBL/GenBank/DDBJ whole genome shotgun (WGS) entry which is preliminary data.</text>
</comment>
<evidence type="ECO:0000259" key="1">
    <source>
        <dbReference type="PROSITE" id="PS50097"/>
    </source>
</evidence>
<dbReference type="AlphaFoldDB" id="A0A9P3GBB4"/>
<protein>
    <submittedName>
        <fullName evidence="2">BTB/POZ domain-containing protein</fullName>
    </submittedName>
</protein>
<dbReference type="CDD" id="cd18186">
    <property type="entry name" value="BTB_POZ_ZBTB_KLHL-like"/>
    <property type="match status" value="1"/>
</dbReference>
<organism evidence="2 3">
    <name type="scientific">Phanerochaete sordida</name>
    <dbReference type="NCBI Taxonomy" id="48140"/>
    <lineage>
        <taxon>Eukaryota</taxon>
        <taxon>Fungi</taxon>
        <taxon>Dikarya</taxon>
        <taxon>Basidiomycota</taxon>
        <taxon>Agaricomycotina</taxon>
        <taxon>Agaricomycetes</taxon>
        <taxon>Polyporales</taxon>
        <taxon>Phanerochaetaceae</taxon>
        <taxon>Phanerochaete</taxon>
    </lineage>
</organism>
<name>A0A9P3GBB4_9APHY</name>
<sequence>MSNNPAKCTELWFEDGNVVLLAQNRSFRVHQGMLAKRSTYFADAFASPRRDLSEEMCEGCPLVRLDDEADDMRILLLALYQQSSLSSLATDEKALLALLTICTKYKIQDIRLAVLDILRPYFPMTLADWFAKPRQIDGPTPFRRKGALIAFANIALNTAPWSLPAALLSLLRSYPAPFIPGTFAGFFKGVPVSLDPSLELRLLRGRSVLGDIARRRAYPTLFRSHTSHNERDTLCNVAKARTVQALLALDGVIDPFAHSLKHDFKTTVNLCWDCANAFEADRKVGIREAWEQVPQAFGLPPWAFLKAPLDSMRVRVAAMPITSPGKAFWFTDGTVVLRAGNTLSKVYKSVLMKQSPFFAELFALPQPAQSETYEGCPLVELYDPEEDVRALISSFHGPTYLPSLLSDEASLVGVLRMSHKYQALQLHSALLKSFEPYFPTTLNGWQHRRWHIFGQKTPFSKKSTIIRFANAAEQVAPQFLPAALLALVPFCAEASPGHPFSQAILQHSSVVLSPSLETAVLRVRPALHRLARDEIYHTLFNPREHGCDAQCAQGRRSAIQALSDRDGLINPFANVKHKPGWDPKQFCVGCLKHLEEDFSSKSRTAWSTLPELFGLPEWAVLLDQGRDDAMVL</sequence>
<dbReference type="Proteomes" id="UP000703269">
    <property type="component" value="Unassembled WGS sequence"/>
</dbReference>
<dbReference type="SMART" id="SM00225">
    <property type="entry name" value="BTB"/>
    <property type="match status" value="2"/>
</dbReference>
<keyword evidence="3" id="KW-1185">Reference proteome</keyword>
<dbReference type="SUPFAM" id="SSF54695">
    <property type="entry name" value="POZ domain"/>
    <property type="match status" value="1"/>
</dbReference>
<dbReference type="PROSITE" id="PS50097">
    <property type="entry name" value="BTB"/>
    <property type="match status" value="1"/>
</dbReference>
<gene>
    <name evidence="2" type="ORF">PsYK624_068680</name>
</gene>
<reference evidence="2 3" key="1">
    <citation type="submission" date="2021-08" db="EMBL/GenBank/DDBJ databases">
        <title>Draft Genome Sequence of Phanerochaete sordida strain YK-624.</title>
        <authorList>
            <person name="Mori T."/>
            <person name="Dohra H."/>
            <person name="Suzuki T."/>
            <person name="Kawagishi H."/>
            <person name="Hirai H."/>
        </authorList>
    </citation>
    <scope>NUCLEOTIDE SEQUENCE [LARGE SCALE GENOMIC DNA]</scope>
    <source>
        <strain evidence="2 3">YK-624</strain>
    </source>
</reference>
<dbReference type="InterPro" id="IPR000210">
    <property type="entry name" value="BTB/POZ_dom"/>
</dbReference>
<accession>A0A9P3GBB4</accession>
<feature type="domain" description="BTB" evidence="1">
    <location>
        <begin position="16"/>
        <end position="80"/>
    </location>
</feature>
<dbReference type="InterPro" id="IPR011333">
    <property type="entry name" value="SKP1/BTB/POZ_sf"/>
</dbReference>
<dbReference type="Pfam" id="PF00651">
    <property type="entry name" value="BTB"/>
    <property type="match status" value="1"/>
</dbReference>
<dbReference type="OrthoDB" id="2750681at2759"/>